<proteinExistence type="predicted"/>
<protein>
    <submittedName>
        <fullName evidence="1">Uncharacterized protein</fullName>
    </submittedName>
</protein>
<accession>A0A0F9EIF6</accession>
<evidence type="ECO:0000313" key="1">
    <source>
        <dbReference type="EMBL" id="KKL66091.1"/>
    </source>
</evidence>
<reference evidence="1" key="1">
    <citation type="journal article" date="2015" name="Nature">
        <title>Complex archaea that bridge the gap between prokaryotes and eukaryotes.</title>
        <authorList>
            <person name="Spang A."/>
            <person name="Saw J.H."/>
            <person name="Jorgensen S.L."/>
            <person name="Zaremba-Niedzwiedzka K."/>
            <person name="Martijn J."/>
            <person name="Lind A.E."/>
            <person name="van Eijk R."/>
            <person name="Schleper C."/>
            <person name="Guy L."/>
            <person name="Ettema T.J."/>
        </authorList>
    </citation>
    <scope>NUCLEOTIDE SEQUENCE</scope>
</reference>
<dbReference type="EMBL" id="LAZR01027314">
    <property type="protein sequence ID" value="KKL66091.1"/>
    <property type="molecule type" value="Genomic_DNA"/>
</dbReference>
<dbReference type="AlphaFoldDB" id="A0A0F9EIF6"/>
<organism evidence="1">
    <name type="scientific">marine sediment metagenome</name>
    <dbReference type="NCBI Taxonomy" id="412755"/>
    <lineage>
        <taxon>unclassified sequences</taxon>
        <taxon>metagenomes</taxon>
        <taxon>ecological metagenomes</taxon>
    </lineage>
</organism>
<comment type="caution">
    <text evidence="1">The sequence shown here is derived from an EMBL/GenBank/DDBJ whole genome shotgun (WGS) entry which is preliminary data.</text>
</comment>
<name>A0A0F9EIF6_9ZZZZ</name>
<gene>
    <name evidence="1" type="ORF">LCGC14_2148430</name>
</gene>
<sequence>MTPTRRLSLFTLGGHAGGGAMAGAREVSLLGQLVGTIWVNLGDVLVIRIDKNNISI</sequence>